<evidence type="ECO:0000313" key="5">
    <source>
        <dbReference type="EMBL" id="AXJ01660.1"/>
    </source>
</evidence>
<accession>A0A345UMF8</accession>
<organism evidence="5 6">
    <name type="scientific">Cyclonatronum proteinivorum</name>
    <dbReference type="NCBI Taxonomy" id="1457365"/>
    <lineage>
        <taxon>Bacteria</taxon>
        <taxon>Pseudomonadati</taxon>
        <taxon>Balneolota</taxon>
        <taxon>Balneolia</taxon>
        <taxon>Balneolales</taxon>
        <taxon>Cyclonatronaceae</taxon>
        <taxon>Cyclonatronum</taxon>
    </lineage>
</organism>
<dbReference type="InterPro" id="IPR013751">
    <property type="entry name" value="ACP_syn_III_N"/>
</dbReference>
<protein>
    <submittedName>
        <fullName evidence="5">3-oxoacyl-[acyl-carrier-protein] synthase-3</fullName>
    </submittedName>
</protein>
<gene>
    <name evidence="5" type="ORF">CYPRO_2418</name>
</gene>
<feature type="domain" description="Beta-ketoacyl-[acyl-carrier-protein] synthase III N-terminal" evidence="4">
    <location>
        <begin position="114"/>
        <end position="191"/>
    </location>
</feature>
<sequence length="357" mass="39642">MAFLTFENIGISGLAAAVPANTIENEAYTMHFPAEDVKQIVEKTGIRQRRFAPKGMTASDLCFAAADKLLNDMQISREEIDAVIFVSQTPDYRMPATSVILQDKLGLPKSTLAFDINLGCSAFVYGLSVAYSFMQQQGFRHVLLLDGETRSRVYHPKDRKTGFLFGDGGVAALISRDERYGKSCFSLNSDGSRQDLIKMDAGGYRNPSTPETLKEKVVDEHGNIRTDEHGYMNGADVFNFAIREVPKNIKETLAFAQTEKEAIDYFVLHQANIYMNSYLSKKLKLPDERVPTNLDRFGNTSSVSIPLAIATELQEALKQPQRLLLCGFGVGMSWATGILNTGPCHIPDLIELEAEEY</sequence>
<evidence type="ECO:0000313" key="6">
    <source>
        <dbReference type="Proteomes" id="UP000254808"/>
    </source>
</evidence>
<proteinExistence type="predicted"/>
<dbReference type="Gene3D" id="3.40.47.10">
    <property type="match status" value="1"/>
</dbReference>
<dbReference type="OrthoDB" id="9815506at2"/>
<keyword evidence="2" id="KW-0012">Acyltransferase</keyword>
<dbReference type="GO" id="GO:0006633">
    <property type="term" value="P:fatty acid biosynthetic process"/>
    <property type="evidence" value="ECO:0007669"/>
    <property type="project" value="InterPro"/>
</dbReference>
<dbReference type="InterPro" id="IPR013747">
    <property type="entry name" value="ACP_syn_III_C"/>
</dbReference>
<dbReference type="KEGG" id="cprv:CYPRO_2418"/>
<reference evidence="5 6" key="1">
    <citation type="submission" date="2018-03" db="EMBL/GenBank/DDBJ databases">
        <title>Phenotypic and genomic properties of Cyclonatronum proteinivorum gen. nov., sp. nov., a haloalkaliphilic bacteroidete from soda lakes possessing Na+-translocating rhodopsin.</title>
        <authorList>
            <person name="Toshchakov S.V."/>
            <person name="Korzhenkov A."/>
            <person name="Samarov N.I."/>
            <person name="Kublanov I.V."/>
            <person name="Muntyan M.S."/>
            <person name="Sorokin D.Y."/>
        </authorList>
    </citation>
    <scope>NUCLEOTIDE SEQUENCE [LARGE SCALE GENOMIC DNA]</scope>
    <source>
        <strain evidence="5 6">Omega</strain>
    </source>
</reference>
<keyword evidence="6" id="KW-1185">Reference proteome</keyword>
<keyword evidence="1" id="KW-0808">Transferase</keyword>
<dbReference type="PANTHER" id="PTHR34069">
    <property type="entry name" value="3-OXOACYL-[ACYL-CARRIER-PROTEIN] SYNTHASE 3"/>
    <property type="match status" value="1"/>
</dbReference>
<dbReference type="NCBIfam" id="NF006829">
    <property type="entry name" value="PRK09352.1"/>
    <property type="match status" value="1"/>
</dbReference>
<dbReference type="CDD" id="cd00830">
    <property type="entry name" value="KAS_III"/>
    <property type="match status" value="1"/>
</dbReference>
<dbReference type="Pfam" id="PF08541">
    <property type="entry name" value="ACP_syn_III_C"/>
    <property type="match status" value="1"/>
</dbReference>
<evidence type="ECO:0000259" key="3">
    <source>
        <dbReference type="Pfam" id="PF08541"/>
    </source>
</evidence>
<dbReference type="RefSeq" id="WP_114984825.1">
    <property type="nucleotide sequence ID" value="NZ_CP027806.1"/>
</dbReference>
<name>A0A345UMF8_9BACT</name>
<dbReference type="AlphaFoldDB" id="A0A345UMF8"/>
<dbReference type="SUPFAM" id="SSF53901">
    <property type="entry name" value="Thiolase-like"/>
    <property type="match status" value="1"/>
</dbReference>
<dbReference type="EMBL" id="CP027806">
    <property type="protein sequence ID" value="AXJ01660.1"/>
    <property type="molecule type" value="Genomic_DNA"/>
</dbReference>
<evidence type="ECO:0000259" key="4">
    <source>
        <dbReference type="Pfam" id="PF08545"/>
    </source>
</evidence>
<dbReference type="Pfam" id="PF08545">
    <property type="entry name" value="ACP_syn_III"/>
    <property type="match status" value="1"/>
</dbReference>
<feature type="domain" description="Beta-ketoacyl-[acyl-carrier-protein] synthase III C-terminal" evidence="3">
    <location>
        <begin position="253"/>
        <end position="339"/>
    </location>
</feature>
<evidence type="ECO:0000256" key="1">
    <source>
        <dbReference type="ARBA" id="ARBA00022679"/>
    </source>
</evidence>
<dbReference type="PANTHER" id="PTHR34069:SF2">
    <property type="entry name" value="BETA-KETOACYL-[ACYL-CARRIER-PROTEIN] SYNTHASE III"/>
    <property type="match status" value="1"/>
</dbReference>
<dbReference type="GO" id="GO:0004315">
    <property type="term" value="F:3-oxoacyl-[acyl-carrier-protein] synthase activity"/>
    <property type="evidence" value="ECO:0007669"/>
    <property type="project" value="InterPro"/>
</dbReference>
<evidence type="ECO:0000256" key="2">
    <source>
        <dbReference type="ARBA" id="ARBA00023315"/>
    </source>
</evidence>
<dbReference type="GO" id="GO:0044550">
    <property type="term" value="P:secondary metabolite biosynthetic process"/>
    <property type="evidence" value="ECO:0007669"/>
    <property type="project" value="TreeGrafter"/>
</dbReference>
<dbReference type="InterPro" id="IPR016039">
    <property type="entry name" value="Thiolase-like"/>
</dbReference>
<dbReference type="Proteomes" id="UP000254808">
    <property type="component" value="Chromosome"/>
</dbReference>